<proteinExistence type="inferred from homology"/>
<evidence type="ECO:0000256" key="2">
    <source>
        <dbReference type="SAM" id="MobiDB-lite"/>
    </source>
</evidence>
<comment type="caution">
    <text evidence="3">The sequence shown here is derived from an EMBL/GenBank/DDBJ whole genome shotgun (WGS) entry which is preliminary data.</text>
</comment>
<gene>
    <name evidence="3" type="ORF">KP509_27G037300</name>
</gene>
<dbReference type="Proteomes" id="UP000825935">
    <property type="component" value="Chromosome 27"/>
</dbReference>
<accession>A0A8T2RH42</accession>
<reference evidence="3 4" key="1">
    <citation type="submission" date="2021-08" db="EMBL/GenBank/DDBJ databases">
        <title>WGS assembly of Ceratopteris richardii.</title>
        <authorList>
            <person name="Marchant D.B."/>
            <person name="Chen G."/>
            <person name="Jenkins J."/>
            <person name="Shu S."/>
            <person name="Leebens-Mack J."/>
            <person name="Grimwood J."/>
            <person name="Schmutz J."/>
            <person name="Soltis P."/>
            <person name="Soltis D."/>
            <person name="Chen Z.-H."/>
        </authorList>
    </citation>
    <scope>NUCLEOTIDE SEQUENCE [LARGE SCALE GENOMIC DNA]</scope>
    <source>
        <strain evidence="3">Whitten #5841</strain>
        <tissue evidence="3">Leaf</tissue>
    </source>
</reference>
<sequence length="201" mass="23094">MTTDRFKVRMPCTDMDIKLLIVTICISWGMTDKDTKQRERNTWAPAKAEAPFPQPIARMTFLVHHLLHPNSPSTIPHKKRPFFRKNLSFSFFSTIQCSTKIKDEKIVQITSEIDESPKKKKKREKENEEKKRPASKGRIPLIVNGQHRILIKASSLRHPLVKSILAEDAEENDNSFHYNGAVRLSCDSASFRGLLRLAVVE</sequence>
<evidence type="ECO:0000313" key="3">
    <source>
        <dbReference type="EMBL" id="KAH7295211.1"/>
    </source>
</evidence>
<comment type="similarity">
    <text evidence="1">Belongs to the ARG7 family.</text>
</comment>
<evidence type="ECO:0000313" key="4">
    <source>
        <dbReference type="Proteomes" id="UP000825935"/>
    </source>
</evidence>
<dbReference type="AlphaFoldDB" id="A0A8T2RH42"/>
<dbReference type="InterPro" id="IPR003676">
    <property type="entry name" value="SAUR_fam"/>
</dbReference>
<keyword evidence="4" id="KW-1185">Reference proteome</keyword>
<name>A0A8T2RH42_CERRI</name>
<dbReference type="EMBL" id="CM035432">
    <property type="protein sequence ID" value="KAH7295211.1"/>
    <property type="molecule type" value="Genomic_DNA"/>
</dbReference>
<dbReference type="GO" id="GO:0009733">
    <property type="term" value="P:response to auxin"/>
    <property type="evidence" value="ECO:0007669"/>
    <property type="project" value="InterPro"/>
</dbReference>
<feature type="region of interest" description="Disordered" evidence="2">
    <location>
        <begin position="115"/>
        <end position="138"/>
    </location>
</feature>
<evidence type="ECO:0000256" key="1">
    <source>
        <dbReference type="ARBA" id="ARBA00006974"/>
    </source>
</evidence>
<dbReference type="Pfam" id="PF02519">
    <property type="entry name" value="Auxin_inducible"/>
    <property type="match status" value="1"/>
</dbReference>
<protein>
    <submittedName>
        <fullName evidence="3">Uncharacterized protein</fullName>
    </submittedName>
</protein>
<organism evidence="3 4">
    <name type="scientific">Ceratopteris richardii</name>
    <name type="common">Triangle waterfern</name>
    <dbReference type="NCBI Taxonomy" id="49495"/>
    <lineage>
        <taxon>Eukaryota</taxon>
        <taxon>Viridiplantae</taxon>
        <taxon>Streptophyta</taxon>
        <taxon>Embryophyta</taxon>
        <taxon>Tracheophyta</taxon>
        <taxon>Polypodiopsida</taxon>
        <taxon>Polypodiidae</taxon>
        <taxon>Polypodiales</taxon>
        <taxon>Pteridineae</taxon>
        <taxon>Pteridaceae</taxon>
        <taxon>Parkerioideae</taxon>
        <taxon>Ceratopteris</taxon>
    </lineage>
</organism>